<protein>
    <submittedName>
        <fullName evidence="8">Transcriptional repressor</fullName>
    </submittedName>
</protein>
<dbReference type="OrthoDB" id="8659436at2"/>
<keyword evidence="4" id="KW-0805">Transcription regulation</keyword>
<evidence type="ECO:0000256" key="6">
    <source>
        <dbReference type="ARBA" id="ARBA00023163"/>
    </source>
</evidence>
<organism evidence="8 9">
    <name type="scientific">Tengunoibacter tsumagoiensis</name>
    <dbReference type="NCBI Taxonomy" id="2014871"/>
    <lineage>
        <taxon>Bacteria</taxon>
        <taxon>Bacillati</taxon>
        <taxon>Chloroflexota</taxon>
        <taxon>Ktedonobacteria</taxon>
        <taxon>Ktedonobacterales</taxon>
        <taxon>Dictyobacteraceae</taxon>
        <taxon>Tengunoibacter</taxon>
    </lineage>
</organism>
<keyword evidence="5" id="KW-0238">DNA-binding</keyword>
<reference evidence="9" key="1">
    <citation type="submission" date="2018-12" db="EMBL/GenBank/DDBJ databases">
        <title>Tengunoibacter tsumagoiensis gen. nov., sp. nov., Dictyobacter kobayashii sp. nov., D. alpinus sp. nov., and D. joshuensis sp. nov. and description of Dictyobacteraceae fam. nov. within the order Ktedonobacterales isolated from Tengu-no-mugimeshi.</title>
        <authorList>
            <person name="Wang C.M."/>
            <person name="Zheng Y."/>
            <person name="Sakai Y."/>
            <person name="Toyoda A."/>
            <person name="Minakuchi Y."/>
            <person name="Abe K."/>
            <person name="Yokota A."/>
            <person name="Yabe S."/>
        </authorList>
    </citation>
    <scope>NUCLEOTIDE SEQUENCE [LARGE SCALE GENOMIC DNA]</scope>
    <source>
        <strain evidence="9">Uno3</strain>
    </source>
</reference>
<dbReference type="InterPro" id="IPR002481">
    <property type="entry name" value="FUR"/>
</dbReference>
<feature type="binding site" evidence="7">
    <location>
        <position position="115"/>
    </location>
    <ligand>
        <name>Zn(2+)</name>
        <dbReference type="ChEBI" id="CHEBI:29105"/>
    </ligand>
</feature>
<feature type="binding site" evidence="7">
    <location>
        <position position="152"/>
    </location>
    <ligand>
        <name>Zn(2+)</name>
        <dbReference type="ChEBI" id="CHEBI:29105"/>
    </ligand>
</feature>
<evidence type="ECO:0000256" key="5">
    <source>
        <dbReference type="ARBA" id="ARBA00023125"/>
    </source>
</evidence>
<evidence type="ECO:0000256" key="7">
    <source>
        <dbReference type="PIRSR" id="PIRSR602481-1"/>
    </source>
</evidence>
<keyword evidence="7" id="KW-0479">Metal-binding</keyword>
<dbReference type="Gene3D" id="1.10.10.10">
    <property type="entry name" value="Winged helix-like DNA-binding domain superfamily/Winged helix DNA-binding domain"/>
    <property type="match status" value="1"/>
</dbReference>
<keyword evidence="9" id="KW-1185">Reference proteome</keyword>
<dbReference type="GO" id="GO:0000976">
    <property type="term" value="F:transcription cis-regulatory region binding"/>
    <property type="evidence" value="ECO:0007669"/>
    <property type="project" value="TreeGrafter"/>
</dbReference>
<name>A0A402AAA0_9CHLR</name>
<dbReference type="AlphaFoldDB" id="A0A402AAA0"/>
<dbReference type="InterPro" id="IPR036390">
    <property type="entry name" value="WH_DNA-bd_sf"/>
</dbReference>
<evidence type="ECO:0000313" key="9">
    <source>
        <dbReference type="Proteomes" id="UP000287352"/>
    </source>
</evidence>
<dbReference type="CDD" id="cd07153">
    <property type="entry name" value="Fur_like"/>
    <property type="match status" value="1"/>
</dbReference>
<evidence type="ECO:0000256" key="3">
    <source>
        <dbReference type="ARBA" id="ARBA00022833"/>
    </source>
</evidence>
<sequence length="168" mass="19388">MLMGKYLSLSDKSGHKMKANSADTDTRIREKGYRLTPQRALILRLLEDAEDHLTIDQLLELVHQHFPSINQSTVYRTIDLLTELGLVKESFIPGQPSTYEARTETTHHHLICKACGSVLHIDEPLQKELFLALQQHYHYMNIEMNITSTGYCQPCWQKNHSSQVLQEE</sequence>
<dbReference type="EMBL" id="BIFR01000002">
    <property type="protein sequence ID" value="GCE16049.1"/>
    <property type="molecule type" value="Genomic_DNA"/>
</dbReference>
<dbReference type="GO" id="GO:0045892">
    <property type="term" value="P:negative regulation of DNA-templated transcription"/>
    <property type="evidence" value="ECO:0007669"/>
    <property type="project" value="TreeGrafter"/>
</dbReference>
<dbReference type="PANTHER" id="PTHR33202">
    <property type="entry name" value="ZINC UPTAKE REGULATION PROTEIN"/>
    <property type="match status" value="1"/>
</dbReference>
<dbReference type="InterPro" id="IPR036388">
    <property type="entry name" value="WH-like_DNA-bd_sf"/>
</dbReference>
<dbReference type="Gene3D" id="3.30.1490.190">
    <property type="match status" value="1"/>
</dbReference>
<dbReference type="GO" id="GO:0008270">
    <property type="term" value="F:zinc ion binding"/>
    <property type="evidence" value="ECO:0007669"/>
    <property type="project" value="TreeGrafter"/>
</dbReference>
<dbReference type="Proteomes" id="UP000287352">
    <property type="component" value="Unassembled WGS sequence"/>
</dbReference>
<keyword evidence="3 7" id="KW-0862">Zinc</keyword>
<dbReference type="PANTHER" id="PTHR33202:SF7">
    <property type="entry name" value="FERRIC UPTAKE REGULATION PROTEIN"/>
    <property type="match status" value="1"/>
</dbReference>
<comment type="similarity">
    <text evidence="1">Belongs to the Fur family.</text>
</comment>
<feature type="binding site" evidence="7">
    <location>
        <position position="112"/>
    </location>
    <ligand>
        <name>Zn(2+)</name>
        <dbReference type="ChEBI" id="CHEBI:29105"/>
    </ligand>
</feature>
<keyword evidence="2" id="KW-0678">Repressor</keyword>
<dbReference type="Pfam" id="PF01475">
    <property type="entry name" value="FUR"/>
    <property type="match status" value="1"/>
</dbReference>
<dbReference type="InterPro" id="IPR043135">
    <property type="entry name" value="Fur_C"/>
</dbReference>
<dbReference type="GO" id="GO:0003700">
    <property type="term" value="F:DNA-binding transcription factor activity"/>
    <property type="evidence" value="ECO:0007669"/>
    <property type="project" value="InterPro"/>
</dbReference>
<comment type="caution">
    <text evidence="8">The sequence shown here is derived from an EMBL/GenBank/DDBJ whole genome shotgun (WGS) entry which is preliminary data.</text>
</comment>
<proteinExistence type="inferred from homology"/>
<evidence type="ECO:0000256" key="4">
    <source>
        <dbReference type="ARBA" id="ARBA00023015"/>
    </source>
</evidence>
<gene>
    <name evidence="8" type="primary">fur</name>
    <name evidence="8" type="ORF">KTT_59080</name>
</gene>
<dbReference type="GO" id="GO:1900376">
    <property type="term" value="P:regulation of secondary metabolite biosynthetic process"/>
    <property type="evidence" value="ECO:0007669"/>
    <property type="project" value="TreeGrafter"/>
</dbReference>
<dbReference type="SUPFAM" id="SSF46785">
    <property type="entry name" value="Winged helix' DNA-binding domain"/>
    <property type="match status" value="1"/>
</dbReference>
<accession>A0A402AAA0</accession>
<evidence type="ECO:0000313" key="8">
    <source>
        <dbReference type="EMBL" id="GCE16049.1"/>
    </source>
</evidence>
<comment type="cofactor">
    <cofactor evidence="7">
        <name>Zn(2+)</name>
        <dbReference type="ChEBI" id="CHEBI:29105"/>
    </cofactor>
    <text evidence="7">Binds 1 zinc ion per subunit.</text>
</comment>
<evidence type="ECO:0000256" key="1">
    <source>
        <dbReference type="ARBA" id="ARBA00007957"/>
    </source>
</evidence>
<feature type="binding site" evidence="7">
    <location>
        <position position="155"/>
    </location>
    <ligand>
        <name>Zn(2+)</name>
        <dbReference type="ChEBI" id="CHEBI:29105"/>
    </ligand>
</feature>
<keyword evidence="6" id="KW-0804">Transcription</keyword>
<evidence type="ECO:0000256" key="2">
    <source>
        <dbReference type="ARBA" id="ARBA00022491"/>
    </source>
</evidence>